<feature type="compositionally biased region" description="Acidic residues" evidence="1">
    <location>
        <begin position="276"/>
        <end position="295"/>
    </location>
</feature>
<evidence type="ECO:0000256" key="1">
    <source>
        <dbReference type="SAM" id="MobiDB-lite"/>
    </source>
</evidence>
<reference evidence="2 3" key="1">
    <citation type="submission" date="2010-12" db="EMBL/GenBank/DDBJ databases">
        <authorList>
            <person name="Muzny D."/>
            <person name="Qin X."/>
            <person name="Deng J."/>
            <person name="Jiang H."/>
            <person name="Liu Y."/>
            <person name="Qu J."/>
            <person name="Song X.-Z."/>
            <person name="Zhang L."/>
            <person name="Thornton R."/>
            <person name="Coyle M."/>
            <person name="Francisco L."/>
            <person name="Jackson L."/>
            <person name="Javaid M."/>
            <person name="Korchina V."/>
            <person name="Kovar C."/>
            <person name="Mata R."/>
            <person name="Mathew T."/>
            <person name="Ngo R."/>
            <person name="Nguyen L."/>
            <person name="Nguyen N."/>
            <person name="Okwuonu G."/>
            <person name="Ongeri F."/>
            <person name="Pham C."/>
            <person name="Simmons D."/>
            <person name="Wilczek-Boney K."/>
            <person name="Hale W."/>
            <person name="Jakkamsetti A."/>
            <person name="Pham P."/>
            <person name="Ruth R."/>
            <person name="San Lucas F."/>
            <person name="Warren J."/>
            <person name="Zhang J."/>
            <person name="Zhao Z."/>
            <person name="Zhou C."/>
            <person name="Zhu D."/>
            <person name="Lee S."/>
            <person name="Bess C."/>
            <person name="Blankenburg K."/>
            <person name="Forbes L."/>
            <person name="Fu Q."/>
            <person name="Gubbala S."/>
            <person name="Hirani K."/>
            <person name="Jayaseelan J.C."/>
            <person name="Lara F."/>
            <person name="Munidasa M."/>
            <person name="Palculict T."/>
            <person name="Patil S."/>
            <person name="Pu L.-L."/>
            <person name="Saada N."/>
            <person name="Tang L."/>
            <person name="Weissenberger G."/>
            <person name="Zhu Y."/>
            <person name="Hemphill L."/>
            <person name="Shang Y."/>
            <person name="Youmans B."/>
            <person name="Ayvaz T."/>
            <person name="Ross M."/>
            <person name="Santibanez J."/>
            <person name="Aqrawi P."/>
            <person name="Gross S."/>
            <person name="Joshi V."/>
            <person name="Fowler G."/>
            <person name="Nazareth L."/>
            <person name="Reid J."/>
            <person name="Worley K."/>
            <person name="Petrosino J."/>
            <person name="Highlander S."/>
            <person name="Gibbs R."/>
        </authorList>
    </citation>
    <scope>NUCLEOTIDE SEQUENCE [LARGE SCALE GENOMIC DNA]</scope>
    <source>
        <strain evidence="2 3">DSM 15606</strain>
    </source>
</reference>
<dbReference type="Proteomes" id="UP000003874">
    <property type="component" value="Unassembled WGS sequence"/>
</dbReference>
<name>E6MM64_9BACT</name>
<dbReference type="HOGENOM" id="CLU_1018851_0_0_10"/>
<gene>
    <name evidence="2" type="ORF">HMPREF9420_0582</name>
</gene>
<dbReference type="EMBL" id="AEQO01000064">
    <property type="protein sequence ID" value="EFV05267.1"/>
    <property type="molecule type" value="Genomic_DNA"/>
</dbReference>
<feature type="compositionally biased region" description="Basic and acidic residues" evidence="1">
    <location>
        <begin position="263"/>
        <end position="275"/>
    </location>
</feature>
<dbReference type="eggNOG" id="ENOG5033YZF">
    <property type="taxonomic scope" value="Bacteria"/>
</dbReference>
<evidence type="ECO:0000313" key="3">
    <source>
        <dbReference type="Proteomes" id="UP000003874"/>
    </source>
</evidence>
<protein>
    <submittedName>
        <fullName evidence="2">Uncharacterized protein</fullName>
    </submittedName>
</protein>
<evidence type="ECO:0000313" key="2">
    <source>
        <dbReference type="EMBL" id="EFV05267.1"/>
    </source>
</evidence>
<accession>E6MM64</accession>
<proteinExistence type="predicted"/>
<dbReference type="AlphaFoldDB" id="E6MM64"/>
<dbReference type="STRING" id="888832.HMPREF9420_0582"/>
<organism evidence="2 3">
    <name type="scientific">Segatella salivae DSM 15606</name>
    <dbReference type="NCBI Taxonomy" id="888832"/>
    <lineage>
        <taxon>Bacteria</taxon>
        <taxon>Pseudomonadati</taxon>
        <taxon>Bacteroidota</taxon>
        <taxon>Bacteroidia</taxon>
        <taxon>Bacteroidales</taxon>
        <taxon>Prevotellaceae</taxon>
        <taxon>Segatella</taxon>
    </lineage>
</organism>
<feature type="region of interest" description="Disordered" evidence="1">
    <location>
        <begin position="225"/>
        <end position="295"/>
    </location>
</feature>
<keyword evidence="3" id="KW-1185">Reference proteome</keyword>
<sequence>MAKKYTLKVCEYDAKYILLQQRNKVYMRQQKVLTLKTLNKSNVWDIQENDVFRMWEAAEKEADLKDNARHYVDIIRSAFEIEEVKVDRPEVIAKYEERGFKVGFVKIDDNTKVKWAIKKRPILRVTDLTYENIHHISASKLLEVIERNFGGGWDSLSQSIQDIIERGFDISTTTLPKDRLHKPGGMYEKKINDGYEVLEIEKGTWVEAIFAKERPELYHAKMKYESTEQLPEESPVSREDEEEDVVVDDHYNDPEDEDDAFDEDKLTEESYRTTYDEDPESLDLEASEMSDDEEY</sequence>
<comment type="caution">
    <text evidence="2">The sequence shown here is derived from an EMBL/GenBank/DDBJ whole genome shotgun (WGS) entry which is preliminary data.</text>
</comment>